<dbReference type="GO" id="GO:0005975">
    <property type="term" value="P:carbohydrate metabolic process"/>
    <property type="evidence" value="ECO:0007669"/>
    <property type="project" value="UniProtKB-UniRule"/>
</dbReference>
<dbReference type="InterPro" id="IPR037171">
    <property type="entry name" value="NagB/RpiA_transferase-like"/>
</dbReference>
<comment type="pathway">
    <text evidence="2">Carbohydrate degradation; pentose phosphate pathway; D-ribulose 5-phosphate from D-glucose 6-phosphate (oxidative stage): step 2/3.</text>
</comment>
<sequence length="184" mass="20841">MKDSNYLLCQKELFDHVPIPPENIHIIKSDLVENIDLAYKSGETEKGEELAQEIVDDYENQLVSVFGSLNPVKYPVFDLLLLGLGPDGHTCSLFPDHPLLKETLWVGYIDNSPKPPSRRITFTLPVINHAHSIIFVATGENKQDILRKILDENNYDDLPAKLVKPSHGQVYWYLDQSAAAKLNF</sequence>
<dbReference type="Gene3D" id="3.40.50.1360">
    <property type="match status" value="1"/>
</dbReference>
<dbReference type="AlphaFoldDB" id="A0A9N9BYL1"/>
<proteinExistence type="inferred from homology"/>
<dbReference type="PANTHER" id="PTHR11054:SF0">
    <property type="entry name" value="6-PHOSPHOGLUCONOLACTONASE"/>
    <property type="match status" value="1"/>
</dbReference>
<dbReference type="OrthoDB" id="432544at2759"/>
<dbReference type="PANTHER" id="PTHR11054">
    <property type="entry name" value="6-PHOSPHOGLUCONOLACTONASE"/>
    <property type="match status" value="1"/>
</dbReference>
<organism evidence="4 5">
    <name type="scientific">Diversispora eburnea</name>
    <dbReference type="NCBI Taxonomy" id="1213867"/>
    <lineage>
        <taxon>Eukaryota</taxon>
        <taxon>Fungi</taxon>
        <taxon>Fungi incertae sedis</taxon>
        <taxon>Mucoromycota</taxon>
        <taxon>Glomeromycotina</taxon>
        <taxon>Glomeromycetes</taxon>
        <taxon>Diversisporales</taxon>
        <taxon>Diversisporaceae</taxon>
        <taxon>Diversispora</taxon>
    </lineage>
</organism>
<accession>A0A9N9BYL1</accession>
<dbReference type="SUPFAM" id="SSF100950">
    <property type="entry name" value="NagB/RpiA/CoA transferase-like"/>
    <property type="match status" value="1"/>
</dbReference>
<keyword evidence="5" id="KW-1185">Reference proteome</keyword>
<evidence type="ECO:0000259" key="3">
    <source>
        <dbReference type="Pfam" id="PF01182"/>
    </source>
</evidence>
<gene>
    <name evidence="4" type="ORF">DEBURN_LOCUS8546</name>
</gene>
<dbReference type="EMBL" id="CAJVPK010001284">
    <property type="protein sequence ID" value="CAG8580443.1"/>
    <property type="molecule type" value="Genomic_DNA"/>
</dbReference>
<feature type="domain" description="Glucosamine/galactosamine-6-phosphate isomerase" evidence="3">
    <location>
        <begin position="2"/>
        <end position="172"/>
    </location>
</feature>
<comment type="caution">
    <text evidence="4">The sequence shown here is derived from an EMBL/GenBank/DDBJ whole genome shotgun (WGS) entry which is preliminary data.</text>
</comment>
<protein>
    <recommendedName>
        <fullName evidence="2">6-phosphogluconolactonase</fullName>
        <shortName evidence="2">6PGL</shortName>
        <ecNumber evidence="2">3.1.1.31</ecNumber>
    </recommendedName>
</protein>
<evidence type="ECO:0000256" key="2">
    <source>
        <dbReference type="RuleBase" id="RU365095"/>
    </source>
</evidence>
<dbReference type="InterPro" id="IPR039104">
    <property type="entry name" value="6PGL"/>
</dbReference>
<comment type="function">
    <text evidence="2">Hydrolysis of 6-phosphogluconolactone to 6-phosphogluconate.</text>
</comment>
<keyword evidence="2" id="KW-0378">Hydrolase</keyword>
<dbReference type="InterPro" id="IPR006148">
    <property type="entry name" value="Glc/Gal-6P_isomerase"/>
</dbReference>
<dbReference type="EC" id="3.1.1.31" evidence="2"/>
<name>A0A9N9BYL1_9GLOM</name>
<dbReference type="Pfam" id="PF01182">
    <property type="entry name" value="Glucosamine_iso"/>
    <property type="match status" value="1"/>
</dbReference>
<dbReference type="InterPro" id="IPR005900">
    <property type="entry name" value="6-phosphogluconolactonase_DevB"/>
</dbReference>
<dbReference type="GO" id="GO:0006098">
    <property type="term" value="P:pentose-phosphate shunt"/>
    <property type="evidence" value="ECO:0007669"/>
    <property type="project" value="InterPro"/>
</dbReference>
<dbReference type="NCBIfam" id="TIGR01198">
    <property type="entry name" value="pgl"/>
    <property type="match status" value="1"/>
</dbReference>
<dbReference type="Proteomes" id="UP000789706">
    <property type="component" value="Unassembled WGS sequence"/>
</dbReference>
<comment type="catalytic activity">
    <reaction evidence="2">
        <text>6-phospho-D-glucono-1,5-lactone + H2O = 6-phospho-D-gluconate + H(+)</text>
        <dbReference type="Rhea" id="RHEA:12556"/>
        <dbReference type="ChEBI" id="CHEBI:15377"/>
        <dbReference type="ChEBI" id="CHEBI:15378"/>
        <dbReference type="ChEBI" id="CHEBI:57955"/>
        <dbReference type="ChEBI" id="CHEBI:58759"/>
        <dbReference type="EC" id="3.1.1.31"/>
    </reaction>
</comment>
<evidence type="ECO:0000256" key="1">
    <source>
        <dbReference type="ARBA" id="ARBA00010662"/>
    </source>
</evidence>
<evidence type="ECO:0000313" key="5">
    <source>
        <dbReference type="Proteomes" id="UP000789706"/>
    </source>
</evidence>
<evidence type="ECO:0000313" key="4">
    <source>
        <dbReference type="EMBL" id="CAG8580443.1"/>
    </source>
</evidence>
<reference evidence="4" key="1">
    <citation type="submission" date="2021-06" db="EMBL/GenBank/DDBJ databases">
        <authorList>
            <person name="Kallberg Y."/>
            <person name="Tangrot J."/>
            <person name="Rosling A."/>
        </authorList>
    </citation>
    <scope>NUCLEOTIDE SEQUENCE</scope>
    <source>
        <strain evidence="4">AZ414A</strain>
    </source>
</reference>
<dbReference type="GO" id="GO:0017057">
    <property type="term" value="F:6-phosphogluconolactonase activity"/>
    <property type="evidence" value="ECO:0007669"/>
    <property type="project" value="UniProtKB-UniRule"/>
</dbReference>
<dbReference type="CDD" id="cd01400">
    <property type="entry name" value="6PGL"/>
    <property type="match status" value="1"/>
</dbReference>
<comment type="similarity">
    <text evidence="1 2">Belongs to the glucosamine/galactosamine-6-phosphate isomerase family. 6-phosphogluconolactonase subfamily.</text>
</comment>